<evidence type="ECO:0000313" key="7">
    <source>
        <dbReference type="Ensembl" id="ENSSFOP00015028223.1"/>
    </source>
</evidence>
<dbReference type="GO" id="GO:0003796">
    <property type="term" value="F:lysozyme activity"/>
    <property type="evidence" value="ECO:0007669"/>
    <property type="project" value="UniProtKB-EC"/>
</dbReference>
<dbReference type="PRINTS" id="PR00137">
    <property type="entry name" value="LYSOZYME"/>
</dbReference>
<keyword evidence="4" id="KW-1015">Disulfide bond</keyword>
<dbReference type="PROSITE" id="PS51348">
    <property type="entry name" value="GLYCOSYL_HYDROL_F22_2"/>
    <property type="match status" value="1"/>
</dbReference>
<keyword evidence="3" id="KW-0929">Antimicrobial</keyword>
<evidence type="ECO:0000256" key="2">
    <source>
        <dbReference type="ARBA" id="ARBA00012732"/>
    </source>
</evidence>
<gene>
    <name evidence="7" type="primary">lyz</name>
</gene>
<sequence length="217" mass="24838">MSFGLVCPNSLPGLSIKAARCYRQAARQSRNPFVFQNKDHFLFSLFFKQQTERGFLTSLVLLFERGVWTENMKLLMLQLLLLGAFLSLCNGRQMSRCEVVKIFKSQGLDGFEGFAVGNYVCMAYWESRWKTHRVRESNNMGKDYGIFQINSAKWCDDGSSGGQNQCGVLCTDLLKDDLKASVECLKIIVKKEGLKSWDTWDSFCNGRKMKRWVKGCD</sequence>
<dbReference type="GeneTree" id="ENSGT00940000153832"/>
<dbReference type="FunFam" id="1.10.530.10:FF:000001">
    <property type="entry name" value="Lysozyme C"/>
    <property type="match status" value="1"/>
</dbReference>
<reference evidence="7" key="2">
    <citation type="submission" date="2025-08" db="UniProtKB">
        <authorList>
            <consortium name="Ensembl"/>
        </authorList>
    </citation>
    <scope>IDENTIFICATION</scope>
</reference>
<accession>A0A8C9S692</accession>
<dbReference type="InterPro" id="IPR023346">
    <property type="entry name" value="Lysozyme-like_dom_sf"/>
</dbReference>
<keyword evidence="3" id="KW-0081">Bacteriolytic enzyme</keyword>
<dbReference type="Ensembl" id="ENSSFOT00015028544.2">
    <property type="protein sequence ID" value="ENSSFOP00015028223.1"/>
    <property type="gene ID" value="ENSSFOG00015018115.2"/>
</dbReference>
<dbReference type="SMART" id="SM00263">
    <property type="entry name" value="LYZ1"/>
    <property type="match status" value="1"/>
</dbReference>
<dbReference type="OrthoDB" id="17373at2759"/>
<dbReference type="InterPro" id="IPR001916">
    <property type="entry name" value="Glyco_hydro_22"/>
</dbReference>
<dbReference type="InterPro" id="IPR019799">
    <property type="entry name" value="Glyco_hydro_22_CS"/>
</dbReference>
<feature type="domain" description="Glycosyl hydrolases family 22 (GH22)" evidence="6">
    <location>
        <begin position="166"/>
        <end position="184"/>
    </location>
</feature>
<dbReference type="GO" id="GO:0031640">
    <property type="term" value="P:killing of cells of another organism"/>
    <property type="evidence" value="ECO:0007669"/>
    <property type="project" value="UniProtKB-KW"/>
</dbReference>
<organism evidence="7 8">
    <name type="scientific">Scleropages formosus</name>
    <name type="common">Asian bonytongue</name>
    <name type="synonym">Osteoglossum formosum</name>
    <dbReference type="NCBI Taxonomy" id="113540"/>
    <lineage>
        <taxon>Eukaryota</taxon>
        <taxon>Metazoa</taxon>
        <taxon>Chordata</taxon>
        <taxon>Craniata</taxon>
        <taxon>Vertebrata</taxon>
        <taxon>Euteleostomi</taxon>
        <taxon>Actinopterygii</taxon>
        <taxon>Neopterygii</taxon>
        <taxon>Teleostei</taxon>
        <taxon>Osteoglossocephala</taxon>
        <taxon>Osteoglossomorpha</taxon>
        <taxon>Osteoglossiformes</taxon>
        <taxon>Osteoglossidae</taxon>
        <taxon>Scleropages</taxon>
    </lineage>
</organism>
<evidence type="ECO:0000313" key="8">
    <source>
        <dbReference type="Proteomes" id="UP000694397"/>
    </source>
</evidence>
<dbReference type="PRINTS" id="PR00135">
    <property type="entry name" value="LYZLACT"/>
</dbReference>
<dbReference type="SUPFAM" id="SSF53955">
    <property type="entry name" value="Lysozyme-like"/>
    <property type="match status" value="1"/>
</dbReference>
<reference evidence="7" key="3">
    <citation type="submission" date="2025-09" db="UniProtKB">
        <authorList>
            <consortium name="Ensembl"/>
        </authorList>
    </citation>
    <scope>IDENTIFICATION</scope>
</reference>
<comment type="similarity">
    <text evidence="1 5">Belongs to the glycosyl hydrolase 22 family.</text>
</comment>
<dbReference type="Gene3D" id="1.10.530.10">
    <property type="match status" value="1"/>
</dbReference>
<dbReference type="Pfam" id="PF00062">
    <property type="entry name" value="Lys"/>
    <property type="match status" value="1"/>
</dbReference>
<dbReference type="EC" id="3.2.1.17" evidence="2"/>
<protein>
    <recommendedName>
        <fullName evidence="2">lysozyme</fullName>
        <ecNumber evidence="2">3.2.1.17</ecNumber>
    </recommendedName>
</protein>
<evidence type="ECO:0000256" key="3">
    <source>
        <dbReference type="ARBA" id="ARBA00022638"/>
    </source>
</evidence>
<name>A0A8C9S692_SCLFO</name>
<dbReference type="PANTHER" id="PTHR11407">
    <property type="entry name" value="LYSOZYME C"/>
    <property type="match status" value="1"/>
</dbReference>
<dbReference type="PROSITE" id="PS00128">
    <property type="entry name" value="GLYCOSYL_HYDROL_F22_1"/>
    <property type="match status" value="1"/>
</dbReference>
<reference evidence="7 8" key="1">
    <citation type="submission" date="2019-04" db="EMBL/GenBank/DDBJ databases">
        <authorList>
            <consortium name="Wellcome Sanger Institute Data Sharing"/>
        </authorList>
    </citation>
    <scope>NUCLEOTIDE SEQUENCE [LARGE SCALE GENOMIC DNA]</scope>
</reference>
<dbReference type="PANTHER" id="PTHR11407:SF63">
    <property type="entry name" value="LYSOZYME C"/>
    <property type="match status" value="1"/>
</dbReference>
<dbReference type="AlphaFoldDB" id="A0A8C9S692"/>
<dbReference type="Proteomes" id="UP000694397">
    <property type="component" value="Chromosome 24"/>
</dbReference>
<proteinExistence type="inferred from homology"/>
<dbReference type="GO" id="GO:0042742">
    <property type="term" value="P:defense response to bacterium"/>
    <property type="evidence" value="ECO:0007669"/>
    <property type="project" value="UniProtKB-KW"/>
</dbReference>
<evidence type="ECO:0000259" key="6">
    <source>
        <dbReference type="PROSITE" id="PS00128"/>
    </source>
</evidence>
<evidence type="ECO:0000256" key="1">
    <source>
        <dbReference type="ARBA" id="ARBA00010859"/>
    </source>
</evidence>
<dbReference type="InterPro" id="IPR000974">
    <property type="entry name" value="Glyco_hydro_22_lys"/>
</dbReference>
<dbReference type="CDD" id="cd16897">
    <property type="entry name" value="LYZ_C"/>
    <property type="match status" value="1"/>
</dbReference>
<evidence type="ECO:0000256" key="5">
    <source>
        <dbReference type="RuleBase" id="RU004440"/>
    </source>
</evidence>
<keyword evidence="8" id="KW-1185">Reference proteome</keyword>
<evidence type="ECO:0000256" key="4">
    <source>
        <dbReference type="ARBA" id="ARBA00023157"/>
    </source>
</evidence>